<comment type="caution">
    <text evidence="12">The sequence shown here is derived from an EMBL/GenBank/DDBJ whole genome shotgun (WGS) entry which is preliminary data.</text>
</comment>
<comment type="function">
    <text evidence="2 10">Catalyzes the isomerization between 2-isopropylmalate and 3-isopropylmalate, via the formation of 2-isopropylmaleate.</text>
</comment>
<evidence type="ECO:0000256" key="2">
    <source>
        <dbReference type="ARBA" id="ARBA00002695"/>
    </source>
</evidence>
<name>A0A2N4U499_9BURK</name>
<organism evidence="12 13">
    <name type="scientific">Pollutimonas subterranea</name>
    <dbReference type="NCBI Taxonomy" id="2045210"/>
    <lineage>
        <taxon>Bacteria</taxon>
        <taxon>Pseudomonadati</taxon>
        <taxon>Pseudomonadota</taxon>
        <taxon>Betaproteobacteria</taxon>
        <taxon>Burkholderiales</taxon>
        <taxon>Alcaligenaceae</taxon>
        <taxon>Pollutimonas</taxon>
    </lineage>
</organism>
<dbReference type="GO" id="GO:0009098">
    <property type="term" value="P:L-leucine biosynthetic process"/>
    <property type="evidence" value="ECO:0007669"/>
    <property type="project" value="UniProtKB-UniRule"/>
</dbReference>
<dbReference type="EMBL" id="PDNW01000008">
    <property type="protein sequence ID" value="PLC49848.1"/>
    <property type="molecule type" value="Genomic_DNA"/>
</dbReference>
<gene>
    <name evidence="10 12" type="primary">leuD</name>
    <name evidence="12" type="ORF">CR159_11210</name>
</gene>
<dbReference type="NCBIfam" id="TIGR00171">
    <property type="entry name" value="leuD"/>
    <property type="match status" value="1"/>
</dbReference>
<dbReference type="PANTHER" id="PTHR43345">
    <property type="entry name" value="3-ISOPROPYLMALATE DEHYDRATASE SMALL SUBUNIT 2-RELATED-RELATED"/>
    <property type="match status" value="1"/>
</dbReference>
<dbReference type="NCBIfam" id="NF002458">
    <property type="entry name" value="PRK01641.1"/>
    <property type="match status" value="1"/>
</dbReference>
<dbReference type="Proteomes" id="UP000234190">
    <property type="component" value="Unassembled WGS sequence"/>
</dbReference>
<evidence type="ECO:0000256" key="9">
    <source>
        <dbReference type="ARBA" id="ARBA00023304"/>
    </source>
</evidence>
<dbReference type="SUPFAM" id="SSF52016">
    <property type="entry name" value="LeuD/IlvD-like"/>
    <property type="match status" value="1"/>
</dbReference>
<dbReference type="Pfam" id="PF00694">
    <property type="entry name" value="Aconitase_C"/>
    <property type="match status" value="1"/>
</dbReference>
<dbReference type="HAMAP" id="MF_01031">
    <property type="entry name" value="LeuD_type1"/>
    <property type="match status" value="1"/>
</dbReference>
<dbReference type="InterPro" id="IPR000573">
    <property type="entry name" value="AconitaseA/IPMdHydase_ssu_swvl"/>
</dbReference>
<evidence type="ECO:0000313" key="13">
    <source>
        <dbReference type="Proteomes" id="UP000234190"/>
    </source>
</evidence>
<dbReference type="InterPro" id="IPR033940">
    <property type="entry name" value="IPMI_Swivel"/>
</dbReference>
<dbReference type="Gene3D" id="3.20.19.10">
    <property type="entry name" value="Aconitase, domain 4"/>
    <property type="match status" value="1"/>
</dbReference>
<keyword evidence="8 10" id="KW-0456">Lyase</keyword>
<dbReference type="PANTHER" id="PTHR43345:SF5">
    <property type="entry name" value="3-ISOPROPYLMALATE DEHYDRATASE SMALL SUBUNIT"/>
    <property type="match status" value="1"/>
</dbReference>
<dbReference type="GO" id="GO:0003861">
    <property type="term" value="F:3-isopropylmalate dehydratase activity"/>
    <property type="evidence" value="ECO:0007669"/>
    <property type="project" value="UniProtKB-UniRule"/>
</dbReference>
<evidence type="ECO:0000256" key="1">
    <source>
        <dbReference type="ARBA" id="ARBA00000491"/>
    </source>
</evidence>
<keyword evidence="7 10" id="KW-0028">Amino-acid biosynthesis</keyword>
<evidence type="ECO:0000313" key="12">
    <source>
        <dbReference type="EMBL" id="PLC49848.1"/>
    </source>
</evidence>
<evidence type="ECO:0000259" key="11">
    <source>
        <dbReference type="Pfam" id="PF00694"/>
    </source>
</evidence>
<dbReference type="InterPro" id="IPR004431">
    <property type="entry name" value="3-IsopropMal_deHydase_ssu"/>
</dbReference>
<evidence type="ECO:0000256" key="7">
    <source>
        <dbReference type="ARBA" id="ARBA00022605"/>
    </source>
</evidence>
<keyword evidence="6 10" id="KW-0432">Leucine biosynthesis</keyword>
<evidence type="ECO:0000256" key="4">
    <source>
        <dbReference type="ARBA" id="ARBA00009845"/>
    </source>
</evidence>
<dbReference type="AlphaFoldDB" id="A0A2N4U499"/>
<evidence type="ECO:0000256" key="8">
    <source>
        <dbReference type="ARBA" id="ARBA00023239"/>
    </source>
</evidence>
<keyword evidence="9 10" id="KW-0100">Branched-chain amino acid biosynthesis</keyword>
<dbReference type="EC" id="4.2.1.33" evidence="10"/>
<proteinExistence type="inferred from homology"/>
<protein>
    <recommendedName>
        <fullName evidence="10">3-isopropylmalate dehydratase small subunit</fullName>
        <ecNumber evidence="10">4.2.1.33</ecNumber>
    </recommendedName>
    <alternativeName>
        <fullName evidence="10">Alpha-IPM isomerase</fullName>
        <shortName evidence="10">IPMI</shortName>
    </alternativeName>
    <alternativeName>
        <fullName evidence="10">Isopropylmalate isomerase</fullName>
    </alternativeName>
</protein>
<dbReference type="InterPro" id="IPR015928">
    <property type="entry name" value="Aconitase/3IPM_dehydase_swvl"/>
</dbReference>
<dbReference type="RefSeq" id="WP_102074040.1">
    <property type="nucleotide sequence ID" value="NZ_PDNW01000008.1"/>
</dbReference>
<comment type="similarity">
    <text evidence="4 10">Belongs to the LeuD family. LeuD type 1 subfamily.</text>
</comment>
<comment type="subunit">
    <text evidence="5 10">Heterodimer of LeuC and LeuD.</text>
</comment>
<dbReference type="GO" id="GO:0009316">
    <property type="term" value="C:3-isopropylmalate dehydratase complex"/>
    <property type="evidence" value="ECO:0007669"/>
    <property type="project" value="InterPro"/>
</dbReference>
<evidence type="ECO:0000256" key="5">
    <source>
        <dbReference type="ARBA" id="ARBA00011271"/>
    </source>
</evidence>
<comment type="catalytic activity">
    <reaction evidence="1 10">
        <text>(2R,3S)-3-isopropylmalate = (2S)-2-isopropylmalate</text>
        <dbReference type="Rhea" id="RHEA:32287"/>
        <dbReference type="ChEBI" id="CHEBI:1178"/>
        <dbReference type="ChEBI" id="CHEBI:35121"/>
        <dbReference type="EC" id="4.2.1.33"/>
    </reaction>
</comment>
<dbReference type="InterPro" id="IPR050075">
    <property type="entry name" value="LeuD"/>
</dbReference>
<feature type="domain" description="Aconitase A/isopropylmalate dehydratase small subunit swivel" evidence="11">
    <location>
        <begin position="1"/>
        <end position="122"/>
    </location>
</feature>
<dbReference type="UniPathway" id="UPA00048">
    <property type="reaction ID" value="UER00071"/>
</dbReference>
<reference evidence="12 13" key="1">
    <citation type="submission" date="2017-10" db="EMBL/GenBank/DDBJ databases">
        <title>Two draft genome sequences of Pusillimonas sp. strains isolated from a nitrate- and radionuclide-contaminated groundwater in Russia.</title>
        <authorList>
            <person name="Grouzdev D.S."/>
            <person name="Tourova T.P."/>
            <person name="Goeva M.A."/>
            <person name="Babich T.L."/>
            <person name="Sokolova D.S."/>
            <person name="Abdullin R."/>
            <person name="Poltaraus A.B."/>
            <person name="Toshchakov S.V."/>
            <person name="Nazina T.N."/>
        </authorList>
    </citation>
    <scope>NUCLEOTIDE SEQUENCE [LARGE SCALE GENOMIC DNA]</scope>
    <source>
        <strain evidence="12 13">JR1/69-3-13</strain>
    </source>
</reference>
<dbReference type="OrthoDB" id="9777465at2"/>
<evidence type="ECO:0000256" key="10">
    <source>
        <dbReference type="HAMAP-Rule" id="MF_01031"/>
    </source>
</evidence>
<dbReference type="CDD" id="cd01577">
    <property type="entry name" value="IPMI_Swivel"/>
    <property type="match status" value="1"/>
</dbReference>
<evidence type="ECO:0000256" key="3">
    <source>
        <dbReference type="ARBA" id="ARBA00004729"/>
    </source>
</evidence>
<keyword evidence="13" id="KW-1185">Reference proteome</keyword>
<evidence type="ECO:0000256" key="6">
    <source>
        <dbReference type="ARBA" id="ARBA00022430"/>
    </source>
</evidence>
<accession>A0A2N4U499</accession>
<sequence>MQPFVCVKGIAAAIEGSNIDTDQIIPGRFLKANRAKGYGSFLFHDLRYGPDGATNPAFILNREPFNQASVLITDDNFGCGSSREGAVYALQDFGVRALIGPSFGDIFYNNCLKNGIVPVRLDPSLVHRLREMLVDNPGESVEVDLSELRIVFPDGSGHAFDMDPFWRTCMLKGVDDLELSLSHTEQIASFIDKYETVYPWTRASGPGR</sequence>
<comment type="pathway">
    <text evidence="3 10">Amino-acid biosynthesis; L-leucine biosynthesis; L-leucine from 3-methyl-2-oxobutanoate: step 2/4.</text>
</comment>